<name>W5S5K6_9VIRU</name>
<dbReference type="EMBL" id="KF740664">
    <property type="protein sequence ID" value="AHH01954.1"/>
    <property type="molecule type" value="Genomic_DNA"/>
</dbReference>
<keyword evidence="2" id="KW-1185">Reference proteome</keyword>
<organism evidence="1 2">
    <name type="scientific">Pithovirus sibericum</name>
    <dbReference type="NCBI Taxonomy" id="1450746"/>
    <lineage>
        <taxon>Viruses</taxon>
        <taxon>Pithoviruses</taxon>
        <taxon>Orthopithovirinae</taxon>
        <taxon>Alphapithovirus</taxon>
        <taxon>Alphapithovirus sibericum</taxon>
    </lineage>
</organism>
<dbReference type="KEGG" id="vg:18266415"/>
<evidence type="ECO:0000313" key="1">
    <source>
        <dbReference type="EMBL" id="AHH01954.1"/>
    </source>
</evidence>
<sequence>MEGKQIKFWGEKVNFISQEFIEKNFGEKREFKISIEQFNDLVDFIDQIESGIEPYHSDYPRLYKLAIEFECKRIVEYLESDSFKFHSIEFWKIALKFKRANLLKKSKILLKLVEDEEAVDKRAWGSFWPLNEYRTLNKEFINYLDSDRTVLASKWLSCQGLNNSWGDETYFMFKACSDFDDQNEIHRKFIKDVCWTNIDFNIRRLDKVHERLLKMKEEGNSVDRLVRKVEYYLQYEFGYPSGNSDSD</sequence>
<proteinExistence type="predicted"/>
<dbReference type="Proteomes" id="UP000202176">
    <property type="component" value="Segment"/>
</dbReference>
<accession>W5S5K6</accession>
<evidence type="ECO:0000313" key="2">
    <source>
        <dbReference type="Proteomes" id="UP000202176"/>
    </source>
</evidence>
<reference evidence="1 2" key="1">
    <citation type="journal article" date="2014" name="Proc. Natl. Acad. Sci. U.S.A.">
        <title>Thirty-thousand-year-old distant relative of giant icosahedral DNA viruses with a pandoravirus morphology.</title>
        <authorList>
            <person name="Legendre M."/>
            <person name="Bartoli J."/>
            <person name="Shmakova L."/>
            <person name="Jeudy S."/>
            <person name="Labadie K."/>
            <person name="Adrait A."/>
            <person name="Lescot M."/>
            <person name="Poirot O."/>
            <person name="Bertaux L."/>
            <person name="Bruley C."/>
            <person name="Coute Y."/>
            <person name="Rivkina E."/>
            <person name="Abergel C."/>
            <person name="Claverie J.M."/>
        </authorList>
    </citation>
    <scope>NUCLEOTIDE SEQUENCE [LARGE SCALE GENOMIC DNA]</scope>
    <source>
        <strain evidence="1">P1084-T</strain>
    </source>
</reference>
<gene>
    <name evidence="1" type="ORF">pv_388</name>
</gene>
<dbReference type="RefSeq" id="YP_009001289.1">
    <property type="nucleotide sequence ID" value="NC_023423.1"/>
</dbReference>
<dbReference type="GeneID" id="18266415"/>
<protein>
    <submittedName>
        <fullName evidence="1">Uncharacterized protein</fullName>
    </submittedName>
</protein>